<dbReference type="Pfam" id="PF00877">
    <property type="entry name" value="NLPC_P60"/>
    <property type="match status" value="1"/>
</dbReference>
<dbReference type="PANTHER" id="PTHR47053:SF1">
    <property type="entry name" value="MUREIN DD-ENDOPEPTIDASE MEPH-RELATED"/>
    <property type="match status" value="1"/>
</dbReference>
<evidence type="ECO:0000259" key="5">
    <source>
        <dbReference type="PROSITE" id="PS51935"/>
    </source>
</evidence>
<dbReference type="InterPro" id="IPR051202">
    <property type="entry name" value="Peptidase_C40"/>
</dbReference>
<proteinExistence type="inferred from homology"/>
<evidence type="ECO:0000256" key="3">
    <source>
        <dbReference type="ARBA" id="ARBA00022801"/>
    </source>
</evidence>
<dbReference type="GO" id="GO:0016787">
    <property type="term" value="F:hydrolase activity"/>
    <property type="evidence" value="ECO:0007669"/>
    <property type="project" value="UniProtKB-KW"/>
</dbReference>
<keyword evidence="3 6" id="KW-0378">Hydrolase</keyword>
<evidence type="ECO:0000256" key="1">
    <source>
        <dbReference type="ARBA" id="ARBA00007074"/>
    </source>
</evidence>
<sequence>MNATGMPGLDRRLHAYRPDLADESLRGKVQAQRYIAGRPARVAQPVADLRSAPRFDAGIDTQLLCGDDVLVFEEREGWAWVQSRRDSYVGYVPAEALGPEGKAPTHIVTVPRSFVYPAPELKMPPVRAHSMGARLCVMGREERRGTRYALLASGEAMIAGHLRPVPEAEADYVAAAEQFLHTPYLWGGASGFGIDCSGLVQLSLFMAGRNVVRDTDMQAASLGKAIDPNVLRRGDLVFWKGHVAIMTDGKNMIHANGHTMTVAHERLDEAVARIARLYGQPTGYRRP</sequence>
<dbReference type="SUPFAM" id="SSF54001">
    <property type="entry name" value="Cysteine proteinases"/>
    <property type="match status" value="1"/>
</dbReference>
<gene>
    <name evidence="6" type="ORF">NTH_02120</name>
</gene>
<accession>A0ABY5MKQ9</accession>
<dbReference type="Gene3D" id="3.90.1720.10">
    <property type="entry name" value="endopeptidase domain like (from Nostoc punctiforme)"/>
    <property type="match status" value="1"/>
</dbReference>
<dbReference type="Proteomes" id="UP001342418">
    <property type="component" value="Chromosome"/>
</dbReference>
<evidence type="ECO:0000256" key="4">
    <source>
        <dbReference type="ARBA" id="ARBA00022807"/>
    </source>
</evidence>
<dbReference type="Gene3D" id="2.30.30.40">
    <property type="entry name" value="SH3 Domains"/>
    <property type="match status" value="1"/>
</dbReference>
<evidence type="ECO:0000313" key="6">
    <source>
        <dbReference type="EMBL" id="UUP17650.1"/>
    </source>
</evidence>
<feature type="domain" description="NlpC/P60" evidence="5">
    <location>
        <begin position="166"/>
        <end position="287"/>
    </location>
</feature>
<evidence type="ECO:0000256" key="2">
    <source>
        <dbReference type="ARBA" id="ARBA00022670"/>
    </source>
</evidence>
<dbReference type="PROSITE" id="PS51935">
    <property type="entry name" value="NLPC_P60"/>
    <property type="match status" value="1"/>
</dbReference>
<comment type="similarity">
    <text evidence="1">Belongs to the peptidase C40 family.</text>
</comment>
<dbReference type="EC" id="3.4.22.-" evidence="6"/>
<keyword evidence="2" id="KW-0645">Protease</keyword>
<name>A0ABY5MKQ9_9HYPH</name>
<keyword evidence="4" id="KW-0788">Thiol protease</keyword>
<protein>
    <submittedName>
        <fullName evidence="6">Dipeptidyl-peptidase 6</fullName>
        <ecNumber evidence="6">3.4.22.-</ecNumber>
    </submittedName>
</protein>
<dbReference type="InterPro" id="IPR038765">
    <property type="entry name" value="Papain-like_cys_pep_sf"/>
</dbReference>
<dbReference type="Pfam" id="PF18348">
    <property type="entry name" value="SH3_16"/>
    <property type="match status" value="1"/>
</dbReference>
<organism evidence="6 7">
    <name type="scientific">Nitratireductor thuwali</name>
    <dbReference type="NCBI Taxonomy" id="2267699"/>
    <lineage>
        <taxon>Bacteria</taxon>
        <taxon>Pseudomonadati</taxon>
        <taxon>Pseudomonadota</taxon>
        <taxon>Alphaproteobacteria</taxon>
        <taxon>Hyphomicrobiales</taxon>
        <taxon>Phyllobacteriaceae</taxon>
        <taxon>Nitratireductor</taxon>
    </lineage>
</organism>
<dbReference type="InterPro" id="IPR000064">
    <property type="entry name" value="NLP_P60_dom"/>
</dbReference>
<evidence type="ECO:0000313" key="7">
    <source>
        <dbReference type="Proteomes" id="UP001342418"/>
    </source>
</evidence>
<dbReference type="InterPro" id="IPR041382">
    <property type="entry name" value="SH3_16"/>
</dbReference>
<keyword evidence="7" id="KW-1185">Reference proteome</keyword>
<reference evidence="6 7" key="1">
    <citation type="submission" date="2018-07" db="EMBL/GenBank/DDBJ databases">
        <title>Genome sequence of Nitratireductor thuwali#1536.</title>
        <authorList>
            <person name="Michoud G."/>
            <person name="Merlino G."/>
            <person name="Sefrji F.O."/>
            <person name="Daffonchio D."/>
        </authorList>
    </citation>
    <scope>NUCLEOTIDE SEQUENCE [LARGE SCALE GENOMIC DNA]</scope>
    <source>
        <strain evidence="7">Nit1536</strain>
    </source>
</reference>
<dbReference type="EMBL" id="CP030941">
    <property type="protein sequence ID" value="UUP17650.1"/>
    <property type="molecule type" value="Genomic_DNA"/>
</dbReference>
<dbReference type="PANTHER" id="PTHR47053">
    <property type="entry name" value="MUREIN DD-ENDOPEPTIDASE MEPH-RELATED"/>
    <property type="match status" value="1"/>
</dbReference>